<sequence>GPNHAGNSPQAVVDEVRRLQVKMASFERERAMQNADSDDENPIES</sequence>
<dbReference type="AlphaFoldDB" id="A0A392WDZ9"/>
<feature type="non-terminal residue" evidence="1">
    <location>
        <position position="1"/>
    </location>
</feature>
<keyword evidence="2" id="KW-1185">Reference proteome</keyword>
<evidence type="ECO:0000313" key="2">
    <source>
        <dbReference type="Proteomes" id="UP000265520"/>
    </source>
</evidence>
<comment type="caution">
    <text evidence="1">The sequence shown here is derived from an EMBL/GenBank/DDBJ whole genome shotgun (WGS) entry which is preliminary data.</text>
</comment>
<reference evidence="1 2" key="1">
    <citation type="journal article" date="2018" name="Front. Plant Sci.">
        <title>Red Clover (Trifolium pratense) and Zigzag Clover (T. medium) - A Picture of Genomic Similarities and Differences.</title>
        <authorList>
            <person name="Dluhosova J."/>
            <person name="Istvanek J."/>
            <person name="Nedelnik J."/>
            <person name="Repkova J."/>
        </authorList>
    </citation>
    <scope>NUCLEOTIDE SEQUENCE [LARGE SCALE GENOMIC DNA]</scope>
    <source>
        <strain evidence="2">cv. 10/8</strain>
        <tissue evidence="1">Leaf</tissue>
    </source>
</reference>
<dbReference type="EMBL" id="LXQA011425641">
    <property type="protein sequence ID" value="MCI96840.1"/>
    <property type="molecule type" value="Genomic_DNA"/>
</dbReference>
<accession>A0A392WDZ9</accession>
<proteinExistence type="predicted"/>
<name>A0A392WDZ9_9FABA</name>
<evidence type="ECO:0000313" key="1">
    <source>
        <dbReference type="EMBL" id="MCI96840.1"/>
    </source>
</evidence>
<organism evidence="1 2">
    <name type="scientific">Trifolium medium</name>
    <dbReference type="NCBI Taxonomy" id="97028"/>
    <lineage>
        <taxon>Eukaryota</taxon>
        <taxon>Viridiplantae</taxon>
        <taxon>Streptophyta</taxon>
        <taxon>Embryophyta</taxon>
        <taxon>Tracheophyta</taxon>
        <taxon>Spermatophyta</taxon>
        <taxon>Magnoliopsida</taxon>
        <taxon>eudicotyledons</taxon>
        <taxon>Gunneridae</taxon>
        <taxon>Pentapetalae</taxon>
        <taxon>rosids</taxon>
        <taxon>fabids</taxon>
        <taxon>Fabales</taxon>
        <taxon>Fabaceae</taxon>
        <taxon>Papilionoideae</taxon>
        <taxon>50 kb inversion clade</taxon>
        <taxon>NPAAA clade</taxon>
        <taxon>Hologalegina</taxon>
        <taxon>IRL clade</taxon>
        <taxon>Trifolieae</taxon>
        <taxon>Trifolium</taxon>
    </lineage>
</organism>
<dbReference type="Proteomes" id="UP000265520">
    <property type="component" value="Unassembled WGS sequence"/>
</dbReference>
<protein>
    <submittedName>
        <fullName evidence="1">Uncharacterized protein</fullName>
    </submittedName>
</protein>